<dbReference type="Gene3D" id="3.40.50.450">
    <property type="match status" value="1"/>
</dbReference>
<comment type="similarity">
    <text evidence="1 2">Belongs to the LOG family.</text>
</comment>
<dbReference type="EC" id="3.2.2.n1" evidence="2"/>
<dbReference type="AlphaFoldDB" id="A0A9X3SCW5"/>
<evidence type="ECO:0000256" key="2">
    <source>
        <dbReference type="RuleBase" id="RU363015"/>
    </source>
</evidence>
<comment type="caution">
    <text evidence="3">The sequence shown here is derived from an EMBL/GenBank/DDBJ whole genome shotgun (WGS) entry which is preliminary data.</text>
</comment>
<dbReference type="InterPro" id="IPR005269">
    <property type="entry name" value="LOG"/>
</dbReference>
<dbReference type="RefSeq" id="WP_270027359.1">
    <property type="nucleotide sequence ID" value="NZ_JAPDDP010000044.1"/>
</dbReference>
<proteinExistence type="inferred from homology"/>
<dbReference type="GO" id="GO:0016799">
    <property type="term" value="F:hydrolase activity, hydrolyzing N-glycosyl compounds"/>
    <property type="evidence" value="ECO:0007669"/>
    <property type="project" value="TreeGrafter"/>
</dbReference>
<dbReference type="PANTHER" id="PTHR31223:SF70">
    <property type="entry name" value="LOG FAMILY PROTEIN YJL055W"/>
    <property type="match status" value="1"/>
</dbReference>
<evidence type="ECO:0000313" key="3">
    <source>
        <dbReference type="EMBL" id="MDA0182975.1"/>
    </source>
</evidence>
<accession>A0A9X3SCW5</accession>
<gene>
    <name evidence="3" type="ORF">OJ997_21880</name>
</gene>
<sequence>MKSVCVYCGSSLGNDPAYAEAATQLATVLATRGIRVVYGGASVGLMGLVADTALAAGGEVAGVIPQVLVDKEIAHPGLTELHTVGSMHERKALMAELSDAFIALPGGIGTLEELIEVYTWSYLGIHDKPFGLVNTNGYYDGFTAFLDHASAAGFLKPESRAKLTVSPDGPTLLAEWLRA</sequence>
<dbReference type="GO" id="GO:0009691">
    <property type="term" value="P:cytokinin biosynthetic process"/>
    <property type="evidence" value="ECO:0007669"/>
    <property type="project" value="UniProtKB-UniRule"/>
</dbReference>
<comment type="catalytic activity">
    <reaction evidence="2">
        <text>N(6)-(dimethylallyl)adenosine 5'-phosphate + H2O = N(6)-dimethylallyladenine + D-ribose 5-phosphate</text>
        <dbReference type="Rhea" id="RHEA:48560"/>
        <dbReference type="ChEBI" id="CHEBI:15377"/>
        <dbReference type="ChEBI" id="CHEBI:17660"/>
        <dbReference type="ChEBI" id="CHEBI:57526"/>
        <dbReference type="ChEBI" id="CHEBI:78346"/>
        <dbReference type="EC" id="3.2.2.n1"/>
    </reaction>
</comment>
<comment type="catalytic activity">
    <reaction evidence="2">
        <text>9-ribosyl-trans-zeatin 5'-phosphate + H2O = trans-zeatin + D-ribose 5-phosphate</text>
        <dbReference type="Rhea" id="RHEA:48564"/>
        <dbReference type="ChEBI" id="CHEBI:15377"/>
        <dbReference type="ChEBI" id="CHEBI:16522"/>
        <dbReference type="ChEBI" id="CHEBI:78346"/>
        <dbReference type="ChEBI" id="CHEBI:87947"/>
        <dbReference type="EC" id="3.2.2.n1"/>
    </reaction>
</comment>
<dbReference type="SUPFAM" id="SSF102405">
    <property type="entry name" value="MCP/YpsA-like"/>
    <property type="match status" value="1"/>
</dbReference>
<name>A0A9X3SCW5_9ACTN</name>
<evidence type="ECO:0000256" key="1">
    <source>
        <dbReference type="ARBA" id="ARBA00006763"/>
    </source>
</evidence>
<reference evidence="3" key="1">
    <citation type="submission" date="2022-10" db="EMBL/GenBank/DDBJ databases">
        <title>The WGS of Solirubrobacter phytolaccae KCTC 29190.</title>
        <authorList>
            <person name="Jiang Z."/>
        </authorList>
    </citation>
    <scope>NUCLEOTIDE SEQUENCE</scope>
    <source>
        <strain evidence="3">KCTC 29190</strain>
    </source>
</reference>
<keyword evidence="4" id="KW-1185">Reference proteome</keyword>
<organism evidence="3 4">
    <name type="scientific">Solirubrobacter phytolaccae</name>
    <dbReference type="NCBI Taxonomy" id="1404360"/>
    <lineage>
        <taxon>Bacteria</taxon>
        <taxon>Bacillati</taxon>
        <taxon>Actinomycetota</taxon>
        <taxon>Thermoleophilia</taxon>
        <taxon>Solirubrobacterales</taxon>
        <taxon>Solirubrobacteraceae</taxon>
        <taxon>Solirubrobacter</taxon>
    </lineage>
</organism>
<dbReference type="InterPro" id="IPR031100">
    <property type="entry name" value="LOG_fam"/>
</dbReference>
<protein>
    <recommendedName>
        <fullName evidence="2">Cytokinin riboside 5'-monophosphate phosphoribohydrolase</fullName>
        <ecNumber evidence="2">3.2.2.n1</ecNumber>
    </recommendedName>
</protein>
<keyword evidence="2" id="KW-0378">Hydrolase</keyword>
<evidence type="ECO:0000313" key="4">
    <source>
        <dbReference type="Proteomes" id="UP001147653"/>
    </source>
</evidence>
<dbReference type="NCBIfam" id="TIGR00730">
    <property type="entry name" value="Rossman fold protein, TIGR00730 family"/>
    <property type="match status" value="1"/>
</dbReference>
<dbReference type="GO" id="GO:0005829">
    <property type="term" value="C:cytosol"/>
    <property type="evidence" value="ECO:0007669"/>
    <property type="project" value="TreeGrafter"/>
</dbReference>
<dbReference type="EMBL" id="JAPDDP010000044">
    <property type="protein sequence ID" value="MDA0182975.1"/>
    <property type="molecule type" value="Genomic_DNA"/>
</dbReference>
<dbReference type="Pfam" id="PF03641">
    <property type="entry name" value="Lysine_decarbox"/>
    <property type="match status" value="1"/>
</dbReference>
<keyword evidence="2" id="KW-0203">Cytokinin biosynthesis</keyword>
<dbReference type="Proteomes" id="UP001147653">
    <property type="component" value="Unassembled WGS sequence"/>
</dbReference>
<dbReference type="PANTHER" id="PTHR31223">
    <property type="entry name" value="LOG FAMILY PROTEIN YJL055W"/>
    <property type="match status" value="1"/>
</dbReference>